<proteinExistence type="predicted"/>
<reference evidence="1 2" key="1">
    <citation type="submission" date="2014-08" db="EMBL/GenBank/DDBJ databases">
        <title>Whole genome shotgun sequence of Sphingomonas paucimobilis NBRC 13935.</title>
        <authorList>
            <person name="Hosoyama A."/>
            <person name="Hashimoto M."/>
            <person name="Hosoyama Y."/>
            <person name="Noguchi M."/>
            <person name="Uohara A."/>
            <person name="Ohji S."/>
            <person name="Katano-Makiyama Y."/>
            <person name="Ichikawa N."/>
            <person name="Kimura A."/>
            <person name="Yamazoe A."/>
            <person name="Fujita N."/>
        </authorList>
    </citation>
    <scope>NUCLEOTIDE SEQUENCE [LARGE SCALE GENOMIC DNA]</scope>
    <source>
        <strain evidence="1 2">NBRC 13935</strain>
    </source>
</reference>
<accession>A0A0C9MUW4</accession>
<dbReference type="EMBL" id="BBJS01000042">
    <property type="protein sequence ID" value="GAN14481.1"/>
    <property type="molecule type" value="Genomic_DNA"/>
</dbReference>
<gene>
    <name evidence="1" type="ORF">SP6_42_00390</name>
</gene>
<dbReference type="AlphaFoldDB" id="A0A0C9MUW4"/>
<protein>
    <submittedName>
        <fullName evidence="1">DNA, contig: SP642</fullName>
    </submittedName>
</protein>
<dbReference type="PANTHER" id="PTHR31694:SF26">
    <property type="entry name" value="OS05G0151100 PROTEIN"/>
    <property type="match status" value="1"/>
</dbReference>
<comment type="caution">
    <text evidence="1">The sequence shown here is derived from an EMBL/GenBank/DDBJ whole genome shotgun (WGS) entry which is preliminary data.</text>
</comment>
<keyword evidence="2" id="KW-1185">Reference proteome</keyword>
<organism evidence="1 2">
    <name type="scientific">Sphingomonas paucimobilis NBRC 13935</name>
    <dbReference type="NCBI Taxonomy" id="1219050"/>
    <lineage>
        <taxon>Bacteria</taxon>
        <taxon>Pseudomonadati</taxon>
        <taxon>Pseudomonadota</taxon>
        <taxon>Alphaproteobacteria</taxon>
        <taxon>Sphingomonadales</taxon>
        <taxon>Sphingomonadaceae</taxon>
        <taxon>Sphingomonas</taxon>
    </lineage>
</organism>
<evidence type="ECO:0000313" key="1">
    <source>
        <dbReference type="EMBL" id="GAN14481.1"/>
    </source>
</evidence>
<name>A0A0C9MUW4_SPHPI</name>
<sequence>MSEERFILDVIEEASAKRRADRRRFMRMAAGAGAVGGLAMLGACNNDDEVIVIPTPTPTPSPTGSVTDADVLNFALQLEYLEAQFYSYAAFGTGLSSSLLGGTGTQGSVAINTSATNGAGQPRQVQFQDPIVAQYAREIAYDEIAHVTFLRNALGSAAVAQPAINLSGDANGAFTAAARAAGVIGANATFDPYSSDEFFLLGAYLFEDVGVTAYMGGVALLSNKTFIEAAAGIHAAEAYHAGLVRTTLYRKGVTTASLITAAGQISDARDSLDGSTDLDQGIVATVNGQQVANIVPADSNAIAFARTPGQVLNIVYLNRASVTGGGFFPGGLNGAVRSSAASG</sequence>
<dbReference type="InterPro" id="IPR052965">
    <property type="entry name" value="Pigment-catalase-like"/>
</dbReference>
<dbReference type="GeneID" id="78527792"/>
<evidence type="ECO:0000313" key="2">
    <source>
        <dbReference type="Proteomes" id="UP000032025"/>
    </source>
</evidence>
<dbReference type="Pfam" id="PF13668">
    <property type="entry name" value="Ferritin_2"/>
    <property type="match status" value="1"/>
</dbReference>
<dbReference type="PANTHER" id="PTHR31694">
    <property type="entry name" value="DESICCATION-LIKE PROTEIN"/>
    <property type="match status" value="1"/>
</dbReference>
<dbReference type="Proteomes" id="UP000032025">
    <property type="component" value="Unassembled WGS sequence"/>
</dbReference>
<dbReference type="RefSeq" id="WP_007405547.1">
    <property type="nucleotide sequence ID" value="NZ_BBJS01000042.1"/>
</dbReference>